<evidence type="ECO:0000313" key="2">
    <source>
        <dbReference type="Proteomes" id="UP000827872"/>
    </source>
</evidence>
<keyword evidence="2" id="KW-1185">Reference proteome</keyword>
<evidence type="ECO:0000313" key="1">
    <source>
        <dbReference type="EMBL" id="KAH7989625.1"/>
    </source>
</evidence>
<protein>
    <submittedName>
        <fullName evidence="1">Uncharacterized protein</fullName>
    </submittedName>
</protein>
<dbReference type="EMBL" id="CM037627">
    <property type="protein sequence ID" value="KAH7989625.1"/>
    <property type="molecule type" value="Genomic_DNA"/>
</dbReference>
<sequence length="142" mass="16351">MRSLLKFNITSRGFQLIPFQPYSNPASSFELYVRSRAQEEIFTHSKLPVLSTGNQSLIHKDPCTISQEYNGLQILHITCFQSASTYYFTPLQTQIKEIILVCSIFKQQGILSNVHIFLPFKYYSILHSLLPCNLYSKRGRPA</sequence>
<reference evidence="1" key="1">
    <citation type="submission" date="2021-08" db="EMBL/GenBank/DDBJ databases">
        <title>The first chromosome-level gecko genome reveals the dynamic sex chromosomes of Neotropical dwarf geckos (Sphaerodactylidae: Sphaerodactylus).</title>
        <authorList>
            <person name="Pinto B.J."/>
            <person name="Keating S.E."/>
            <person name="Gamble T."/>
        </authorList>
    </citation>
    <scope>NUCLEOTIDE SEQUENCE</scope>
    <source>
        <strain evidence="1">TG3544</strain>
    </source>
</reference>
<name>A0ACB8EB44_9SAUR</name>
<organism evidence="1 2">
    <name type="scientific">Sphaerodactylus townsendi</name>
    <dbReference type="NCBI Taxonomy" id="933632"/>
    <lineage>
        <taxon>Eukaryota</taxon>
        <taxon>Metazoa</taxon>
        <taxon>Chordata</taxon>
        <taxon>Craniata</taxon>
        <taxon>Vertebrata</taxon>
        <taxon>Euteleostomi</taxon>
        <taxon>Lepidosauria</taxon>
        <taxon>Squamata</taxon>
        <taxon>Bifurcata</taxon>
        <taxon>Gekkota</taxon>
        <taxon>Sphaerodactylidae</taxon>
        <taxon>Sphaerodactylus</taxon>
    </lineage>
</organism>
<comment type="caution">
    <text evidence="1">The sequence shown here is derived from an EMBL/GenBank/DDBJ whole genome shotgun (WGS) entry which is preliminary data.</text>
</comment>
<proteinExistence type="predicted"/>
<dbReference type="Proteomes" id="UP000827872">
    <property type="component" value="Linkage Group LG14"/>
</dbReference>
<gene>
    <name evidence="1" type="ORF">K3G42_011734</name>
</gene>
<accession>A0ACB8EB44</accession>